<organism evidence="1">
    <name type="scientific">Dulem virus 36</name>
    <dbReference type="NCBI Taxonomy" id="3145754"/>
    <lineage>
        <taxon>Viruses</taxon>
        <taxon>Duplodnaviria</taxon>
        <taxon>Heunggongvirae</taxon>
        <taxon>Uroviricota</taxon>
        <taxon>Caudoviricetes</taxon>
    </lineage>
</organism>
<sequence length="249" mass="28315">MDKELFSNILNQLGSMPDDEVVDTHENHGGFITLNGNCLVVPPHLRFLGISGESNVTTRRFKFPRYVGENKSIDLMQYNLYINYENIKGKSDAYWCEDRTEDVNGQYIYFDWIIYETALQEKGSLTVSVVAQNELGNVFVTKAYEFFVLKGIYTTSTISRKYPDIINQLVDRVLETKETFGTQIQESVNSYLEENPINVETDKTLTMSDVPADAAATKQYVDSADNKQKEDINELKEAVSGIDTLLQLI</sequence>
<reference evidence="1" key="1">
    <citation type="submission" date="2024-03" db="EMBL/GenBank/DDBJ databases">
        <title>Diverse circular DNA viruses in blood, oral, and fecal samples of captive lemurs.</title>
        <authorList>
            <person name="Paietta E.N."/>
            <person name="Kraberger S."/>
            <person name="Lund M.C."/>
            <person name="Custer J.M."/>
            <person name="Vargas K.M."/>
            <person name="Ehmke E.E."/>
            <person name="Yoder A.D."/>
            <person name="Varsani A."/>
        </authorList>
    </citation>
    <scope>NUCLEOTIDE SEQUENCE</scope>
    <source>
        <strain evidence="1">Duke_24FS_3</strain>
    </source>
</reference>
<protein>
    <submittedName>
        <fullName evidence="1">Uncharacterized protein</fullName>
    </submittedName>
</protein>
<accession>A0AAU8AZ68</accession>
<name>A0AAU8AZ68_9CAUD</name>
<dbReference type="EMBL" id="PP511521">
    <property type="protein sequence ID" value="XCD05054.1"/>
    <property type="molecule type" value="Genomic_DNA"/>
</dbReference>
<evidence type="ECO:0000313" key="1">
    <source>
        <dbReference type="EMBL" id="XCD05054.1"/>
    </source>
</evidence>
<proteinExistence type="predicted"/>